<dbReference type="InterPro" id="IPR000014">
    <property type="entry name" value="PAS"/>
</dbReference>
<dbReference type="Pfam" id="PF00990">
    <property type="entry name" value="GGDEF"/>
    <property type="match status" value="1"/>
</dbReference>
<evidence type="ECO:0000259" key="3">
    <source>
        <dbReference type="PROSITE" id="PS50112"/>
    </source>
</evidence>
<protein>
    <recommendedName>
        <fullName evidence="1">diguanylate cyclase</fullName>
        <ecNumber evidence="1">2.7.7.65</ecNumber>
    </recommendedName>
</protein>
<dbReference type="PANTHER" id="PTHR45138:SF9">
    <property type="entry name" value="DIGUANYLATE CYCLASE DGCM-RELATED"/>
    <property type="match status" value="1"/>
</dbReference>
<dbReference type="InterPro" id="IPR000160">
    <property type="entry name" value="GGDEF_dom"/>
</dbReference>
<accession>A0ABM7QIU0</accession>
<keyword evidence="7" id="KW-1185">Reference proteome</keyword>
<dbReference type="NCBIfam" id="TIGR00229">
    <property type="entry name" value="sensory_box"/>
    <property type="match status" value="2"/>
</dbReference>
<gene>
    <name evidence="6" type="ORF">Atep_03260</name>
</gene>
<dbReference type="PANTHER" id="PTHR45138">
    <property type="entry name" value="REGULATORY COMPONENTS OF SENSORY TRANSDUCTION SYSTEM"/>
    <property type="match status" value="1"/>
</dbReference>
<comment type="catalytic activity">
    <reaction evidence="2">
        <text>2 GTP = 3',3'-c-di-GMP + 2 diphosphate</text>
        <dbReference type="Rhea" id="RHEA:24898"/>
        <dbReference type="ChEBI" id="CHEBI:33019"/>
        <dbReference type="ChEBI" id="CHEBI:37565"/>
        <dbReference type="ChEBI" id="CHEBI:58805"/>
        <dbReference type="EC" id="2.7.7.65"/>
    </reaction>
</comment>
<dbReference type="Pfam" id="PF08448">
    <property type="entry name" value="PAS_4"/>
    <property type="match status" value="3"/>
</dbReference>
<evidence type="ECO:0000259" key="4">
    <source>
        <dbReference type="PROSITE" id="PS50113"/>
    </source>
</evidence>
<dbReference type="SMART" id="SM00091">
    <property type="entry name" value="PAS"/>
    <property type="match status" value="3"/>
</dbReference>
<dbReference type="EC" id="2.7.7.65" evidence="1"/>
<dbReference type="InterPro" id="IPR013656">
    <property type="entry name" value="PAS_4"/>
</dbReference>
<dbReference type="SUPFAM" id="SSF55073">
    <property type="entry name" value="Nucleotide cyclase"/>
    <property type="match status" value="1"/>
</dbReference>
<evidence type="ECO:0000313" key="6">
    <source>
        <dbReference type="EMBL" id="BCU05649.1"/>
    </source>
</evidence>
<dbReference type="PROSITE" id="PS50113">
    <property type="entry name" value="PAC"/>
    <property type="match status" value="1"/>
</dbReference>
<evidence type="ECO:0000256" key="1">
    <source>
        <dbReference type="ARBA" id="ARBA00012528"/>
    </source>
</evidence>
<dbReference type="PROSITE" id="PS50112">
    <property type="entry name" value="PAS"/>
    <property type="match status" value="1"/>
</dbReference>
<organism evidence="6 7">
    <name type="scientific">Allochromatium tepidum</name>
    <dbReference type="NCBI Taxonomy" id="553982"/>
    <lineage>
        <taxon>Bacteria</taxon>
        <taxon>Pseudomonadati</taxon>
        <taxon>Pseudomonadota</taxon>
        <taxon>Gammaproteobacteria</taxon>
        <taxon>Chromatiales</taxon>
        <taxon>Chromatiaceae</taxon>
        <taxon>Allochromatium</taxon>
    </lineage>
</organism>
<name>A0ABM7QIU0_9GAMM</name>
<dbReference type="NCBIfam" id="TIGR00254">
    <property type="entry name" value="GGDEF"/>
    <property type="match status" value="1"/>
</dbReference>
<dbReference type="Gene3D" id="3.30.70.270">
    <property type="match status" value="1"/>
</dbReference>
<sequence>MDVIGDLVWLQDARGLCLDANPAFERLTATERVRIIGQPLDEVLGPAWTAALWQPDWSKLKSGEICSHESRLTIESVPCLYEITHIPQRDRDGELVRIQSLGRDITQRHQRIEQSLRDSRRQLADIIDFLPDALLAIDRDKRVIIWNQAIAKITGIPPEAMLGQGDYAYTVPFYGERRPQLMDLVFTPDAELERRYANVTREGDILMADGFCNALHGGRGAWILARVAPLRDAAGQVVGAMEIIRDITERKQADEALRRSEEVLALFIRHSPIYAYIKEVTPTESRVLQASDNFERMIGIRGSDMAGRRMDELFPPEFAAKISADDWRVVANGDLLTLDEDFDGRHYTSLKFPIVQGGRTLLAGYTIDITDSKRLEEDLRRLTRLDPLTQLFNRRYFFTRADQEYQRFRRYHHPMALCMIDIDHFKQVNDQYGHLIGDTVLCAVAKTLHDNLRQVDILARYGGEEFVILLPETDLQTARASAERLRSAVAERRMETASGPISVTLSLGVVAIANGISMTLEQLLALADQMLYRAKQLGRNRVVLWDFARAMESGRTEDSTPE</sequence>
<dbReference type="Gene3D" id="3.30.450.20">
    <property type="entry name" value="PAS domain"/>
    <property type="match status" value="3"/>
</dbReference>
<dbReference type="InterPro" id="IPR050469">
    <property type="entry name" value="Diguanylate_Cyclase"/>
</dbReference>
<proteinExistence type="predicted"/>
<dbReference type="InterPro" id="IPR029787">
    <property type="entry name" value="Nucleotide_cyclase"/>
</dbReference>
<dbReference type="Proteomes" id="UP000680679">
    <property type="component" value="Chromosome"/>
</dbReference>
<dbReference type="RefSeq" id="WP_213379862.1">
    <property type="nucleotide sequence ID" value="NZ_AP024563.1"/>
</dbReference>
<dbReference type="PROSITE" id="PS50887">
    <property type="entry name" value="GGDEF"/>
    <property type="match status" value="1"/>
</dbReference>
<evidence type="ECO:0000259" key="5">
    <source>
        <dbReference type="PROSITE" id="PS50887"/>
    </source>
</evidence>
<dbReference type="SMART" id="SM00267">
    <property type="entry name" value="GGDEF"/>
    <property type="match status" value="1"/>
</dbReference>
<reference evidence="6 7" key="1">
    <citation type="submission" date="2021-04" db="EMBL/GenBank/DDBJ databases">
        <title>Complete genome sequencing of Allochromatium tepidum strain NZ.</title>
        <authorList>
            <person name="Tsukatani Y."/>
            <person name="Mori H."/>
        </authorList>
    </citation>
    <scope>NUCLEOTIDE SEQUENCE [LARGE SCALE GENOMIC DNA]</scope>
    <source>
        <strain evidence="6 7">NZ</strain>
    </source>
</reference>
<dbReference type="CDD" id="cd00130">
    <property type="entry name" value="PAS"/>
    <property type="match status" value="2"/>
</dbReference>
<dbReference type="CDD" id="cd01949">
    <property type="entry name" value="GGDEF"/>
    <property type="match status" value="1"/>
</dbReference>
<dbReference type="InterPro" id="IPR000700">
    <property type="entry name" value="PAS-assoc_C"/>
</dbReference>
<dbReference type="InterPro" id="IPR043128">
    <property type="entry name" value="Rev_trsase/Diguanyl_cyclase"/>
</dbReference>
<feature type="domain" description="PAC" evidence="4">
    <location>
        <begin position="201"/>
        <end position="259"/>
    </location>
</feature>
<dbReference type="InterPro" id="IPR035965">
    <property type="entry name" value="PAS-like_dom_sf"/>
</dbReference>
<evidence type="ECO:0000313" key="7">
    <source>
        <dbReference type="Proteomes" id="UP000680679"/>
    </source>
</evidence>
<feature type="domain" description="GGDEF" evidence="5">
    <location>
        <begin position="413"/>
        <end position="547"/>
    </location>
</feature>
<dbReference type="EMBL" id="AP024563">
    <property type="protein sequence ID" value="BCU05649.1"/>
    <property type="molecule type" value="Genomic_DNA"/>
</dbReference>
<evidence type="ECO:0000256" key="2">
    <source>
        <dbReference type="ARBA" id="ARBA00034247"/>
    </source>
</evidence>
<feature type="domain" description="PAS" evidence="3">
    <location>
        <begin position="119"/>
        <end position="164"/>
    </location>
</feature>
<dbReference type="SUPFAM" id="SSF55785">
    <property type="entry name" value="PYP-like sensor domain (PAS domain)"/>
    <property type="match status" value="3"/>
</dbReference>